<keyword evidence="6" id="KW-0732">Signal</keyword>
<dbReference type="AlphaFoldDB" id="A0AB37NQQ9"/>
<keyword evidence="4" id="KW-0964">Secreted</keyword>
<dbReference type="InterPro" id="IPR025875">
    <property type="entry name" value="Leu-rich_rpt_4"/>
</dbReference>
<accession>A0AB37NQQ9</accession>
<organism evidence="12 13">
    <name type="scientific">Listeria monocytogenes</name>
    <dbReference type="NCBI Taxonomy" id="1639"/>
    <lineage>
        <taxon>Bacteria</taxon>
        <taxon>Bacillati</taxon>
        <taxon>Bacillota</taxon>
        <taxon>Bacilli</taxon>
        <taxon>Bacillales</taxon>
        <taxon>Listeriaceae</taxon>
        <taxon>Listeria</taxon>
    </lineage>
</organism>
<evidence type="ECO:0000259" key="10">
    <source>
        <dbReference type="Pfam" id="PF08191"/>
    </source>
</evidence>
<dbReference type="InterPro" id="IPR014756">
    <property type="entry name" value="Ig_E-set"/>
</dbReference>
<evidence type="ECO:0000256" key="7">
    <source>
        <dbReference type="ARBA" id="ARBA00022737"/>
    </source>
</evidence>
<keyword evidence="5" id="KW-0433">Leucine-rich repeat</keyword>
<dbReference type="Pfam" id="PF12799">
    <property type="entry name" value="LRR_4"/>
    <property type="match status" value="2"/>
</dbReference>
<dbReference type="GO" id="GO:0005576">
    <property type="term" value="C:extracellular region"/>
    <property type="evidence" value="ECO:0007669"/>
    <property type="project" value="UniProtKB-SubCell"/>
</dbReference>
<dbReference type="Gene3D" id="2.60.40.1220">
    <property type="match status" value="1"/>
</dbReference>
<evidence type="ECO:0000313" key="12">
    <source>
        <dbReference type="EMBL" id="RKC01358.1"/>
    </source>
</evidence>
<dbReference type="InterPro" id="IPR042229">
    <property type="entry name" value="Listeria/Bacterioides_rpt_sf"/>
</dbReference>
<dbReference type="Pfam" id="PF09479">
    <property type="entry name" value="Flg_new"/>
    <property type="match status" value="3"/>
</dbReference>
<dbReference type="SMART" id="SM00369">
    <property type="entry name" value="LRR_TYP"/>
    <property type="match status" value="6"/>
</dbReference>
<dbReference type="InterPro" id="IPR001611">
    <property type="entry name" value="Leu-rich_rpt"/>
</dbReference>
<evidence type="ECO:0000313" key="13">
    <source>
        <dbReference type="Proteomes" id="UP000280270"/>
    </source>
</evidence>
<dbReference type="Proteomes" id="UP000280270">
    <property type="component" value="Unassembled WGS sequence"/>
</dbReference>
<dbReference type="EMBL" id="QUQA01000010">
    <property type="protein sequence ID" value="RKC01358.1"/>
    <property type="molecule type" value="Genomic_DNA"/>
</dbReference>
<dbReference type="InterPro" id="IPR012569">
    <property type="entry name" value="Inl_IR"/>
</dbReference>
<dbReference type="PANTHER" id="PTHR46652">
    <property type="entry name" value="LEUCINE-RICH REPEAT AND IQ DOMAIN-CONTAINING PROTEIN 1-RELATED"/>
    <property type="match status" value="1"/>
</dbReference>
<protein>
    <submittedName>
        <fullName evidence="12">Internalin-A</fullName>
    </submittedName>
</protein>
<evidence type="ECO:0000256" key="1">
    <source>
        <dbReference type="ARBA" id="ARBA00004196"/>
    </source>
</evidence>
<evidence type="ECO:0000256" key="5">
    <source>
        <dbReference type="ARBA" id="ARBA00022614"/>
    </source>
</evidence>
<keyword evidence="9" id="KW-0812">Transmembrane</keyword>
<dbReference type="Gene3D" id="3.80.10.10">
    <property type="entry name" value="Ribonuclease Inhibitor"/>
    <property type="match status" value="1"/>
</dbReference>
<feature type="compositionally biased region" description="Polar residues" evidence="8">
    <location>
        <begin position="584"/>
        <end position="596"/>
    </location>
</feature>
<evidence type="ECO:0000256" key="2">
    <source>
        <dbReference type="ARBA" id="ARBA00004613"/>
    </source>
</evidence>
<evidence type="ECO:0000256" key="4">
    <source>
        <dbReference type="ARBA" id="ARBA00022525"/>
    </source>
</evidence>
<dbReference type="PANTHER" id="PTHR46652:SF3">
    <property type="entry name" value="LEUCINE-RICH REPEAT-CONTAINING PROTEIN 9"/>
    <property type="match status" value="1"/>
</dbReference>
<feature type="region of interest" description="Disordered" evidence="8">
    <location>
        <begin position="577"/>
        <end position="596"/>
    </location>
</feature>
<dbReference type="InterPro" id="IPR013378">
    <property type="entry name" value="InlB-like_B-rpt"/>
</dbReference>
<sequence length="626" mass="69374">MKSEESNNRLKKLRSYMGIKNVIGFLFLISFMIVIGTSNQLDVQAENLTQPTAIDEIFPDPALADAMRSRLGKASVTDIVSQNELDQQTGINVPEEGIKDLEGIQYLNNLSSLYVYFNEITDISVISKLYNLKHVYLDENQINDISALSNLTNLTELSLGSTQISDISALSNLTNLTALSLSDNQLNNLDALSGLQNLKLLNLKKTQTSDISALSGLTNLDNLYLGYNQISDISTLSGLKNLENLYLEHNQIRDISPLSSLTKLTGLTLFKQEIMNDPIMYNPAITISNDIKDVSGSLIAPATISDNGTYTNPNITWNLSSYLNEVSYTFRQTVTVGNATDDFYGTVRQPLQAIPVDYTATFDVNGTETKESVETGDFLTEPAEPTKEGYTFIGWYDAKTGGNKWDFSTDKMPAEDMTLYAQFSINDYTATFDVDGKKTTELVNYQSMLLAPAEPKKVGYTFTGWYDAKTGGNKWDFATGKMPARDMTLYAQFSINKYVATFDVDGKTTAELVNYQSMLSAPAEPKKEGYKFIGWYDAKTGGNKWDFAADKMPAKDMTLYAQFEKVDEGFSVIVPENTDKPTKGTKQVVSSTSSLPKTGDTSSFWFLAGILFVGIGTRMMRKARQI</sequence>
<dbReference type="PROSITE" id="PS51450">
    <property type="entry name" value="LRR"/>
    <property type="match status" value="6"/>
</dbReference>
<dbReference type="NCBIfam" id="TIGR01167">
    <property type="entry name" value="LPXTG_anchor"/>
    <property type="match status" value="1"/>
</dbReference>
<evidence type="ECO:0000259" key="11">
    <source>
        <dbReference type="Pfam" id="PF12354"/>
    </source>
</evidence>
<dbReference type="SUPFAM" id="SSF52058">
    <property type="entry name" value="L domain-like"/>
    <property type="match status" value="1"/>
</dbReference>
<dbReference type="InterPro" id="IPR050836">
    <property type="entry name" value="SDS22/Internalin_LRR"/>
</dbReference>
<keyword evidence="9" id="KW-1133">Transmembrane helix</keyword>
<dbReference type="InterPro" id="IPR024634">
    <property type="entry name" value="Internalin_N"/>
</dbReference>
<dbReference type="NCBIfam" id="TIGR02543">
    <property type="entry name" value="List_Bact_rpt"/>
    <property type="match status" value="3"/>
</dbReference>
<reference evidence="12 13" key="1">
    <citation type="journal article" date="2018" name="BMC Genomics">
        <title>Genes significantly associated with lineage II food isolates of Listeria monocytogenes.</title>
        <authorList>
            <person name="Pirone-Davies C."/>
            <person name="Chen Y."/>
            <person name="Pightling A."/>
            <person name="Ryan G."/>
            <person name="Wang Y."/>
            <person name="Yao K."/>
            <person name="Hoffmann M."/>
            <person name="Allard M.W."/>
        </authorList>
    </citation>
    <scope>NUCLEOTIDE SEQUENCE [LARGE SCALE GENOMIC DNA]</scope>
    <source>
        <strain evidence="12 13">CFSAN028761</strain>
    </source>
</reference>
<dbReference type="InterPro" id="IPR032675">
    <property type="entry name" value="LRR_dom_sf"/>
</dbReference>
<gene>
    <name evidence="12" type="primary">inlA_4</name>
    <name evidence="12" type="ORF">AE233_01615</name>
</gene>
<name>A0AB37NQQ9_LISMN</name>
<dbReference type="InterPro" id="IPR014755">
    <property type="entry name" value="Cu-Rt/internalin_Ig-like"/>
</dbReference>
<dbReference type="RefSeq" id="WP_120139897.1">
    <property type="nucleotide sequence ID" value="NZ_QUQA01000010.1"/>
</dbReference>
<comment type="caution">
    <text evidence="12">The sequence shown here is derived from an EMBL/GenBank/DDBJ whole genome shotgun (WGS) entry which is preliminary data.</text>
</comment>
<evidence type="ECO:0000256" key="9">
    <source>
        <dbReference type="SAM" id="Phobius"/>
    </source>
</evidence>
<keyword evidence="9" id="KW-0472">Membrane</keyword>
<dbReference type="Pfam" id="PF12354">
    <property type="entry name" value="Internalin_N"/>
    <property type="match status" value="1"/>
</dbReference>
<comment type="similarity">
    <text evidence="3">Belongs to the internalin family.</text>
</comment>
<dbReference type="GO" id="GO:0030313">
    <property type="term" value="C:cell envelope"/>
    <property type="evidence" value="ECO:0007669"/>
    <property type="project" value="UniProtKB-SubCell"/>
</dbReference>
<evidence type="ECO:0000256" key="6">
    <source>
        <dbReference type="ARBA" id="ARBA00022729"/>
    </source>
</evidence>
<feature type="transmembrane region" description="Helical" evidence="9">
    <location>
        <begin position="21"/>
        <end position="41"/>
    </location>
</feature>
<proteinExistence type="inferred from homology"/>
<dbReference type="InterPro" id="IPR003591">
    <property type="entry name" value="Leu-rich_rpt_typical-subtyp"/>
</dbReference>
<dbReference type="Pfam" id="PF08191">
    <property type="entry name" value="LRR_adjacent"/>
    <property type="match status" value="1"/>
</dbReference>
<dbReference type="SMART" id="SM00365">
    <property type="entry name" value="LRR_SD22"/>
    <property type="match status" value="6"/>
</dbReference>
<dbReference type="Gene3D" id="2.60.40.4270">
    <property type="entry name" value="Listeria-Bacteroides repeat domain"/>
    <property type="match status" value="3"/>
</dbReference>
<comment type="subcellular location">
    <subcellularLocation>
        <location evidence="1">Cell envelope</location>
    </subcellularLocation>
    <subcellularLocation>
        <location evidence="2">Secreted</location>
    </subcellularLocation>
</comment>
<keyword evidence="7" id="KW-0677">Repeat</keyword>
<feature type="domain" description="Internalin N-terminal" evidence="11">
    <location>
        <begin position="43"/>
        <end position="86"/>
    </location>
</feature>
<feature type="domain" description="Internalin Ig-like inter-repeat region" evidence="10">
    <location>
        <begin position="296"/>
        <end position="352"/>
    </location>
</feature>
<evidence type="ECO:0000256" key="8">
    <source>
        <dbReference type="SAM" id="MobiDB-lite"/>
    </source>
</evidence>
<evidence type="ECO:0000256" key="3">
    <source>
        <dbReference type="ARBA" id="ARBA00009432"/>
    </source>
</evidence>
<dbReference type="SUPFAM" id="SSF81296">
    <property type="entry name" value="E set domains"/>
    <property type="match status" value="1"/>
</dbReference>